<sequence>MPYHISPKKRLRRDFRVRQQNHSHLQRLRTFLKKTRQTLSASPEHLNFDEAFQEVRAAQKILAQSAAKNIIHPRSAARRVSRLMKKLNAVTP</sequence>
<dbReference type="EMBL" id="PHHC01000149">
    <property type="protein sequence ID" value="PPE02992.1"/>
    <property type="molecule type" value="Genomic_DNA"/>
</dbReference>
<dbReference type="InterPro" id="IPR002583">
    <property type="entry name" value="Ribosomal_bS20"/>
</dbReference>
<evidence type="ECO:0000256" key="4">
    <source>
        <dbReference type="ARBA" id="ARBA00022884"/>
    </source>
</evidence>
<dbReference type="HAMAP" id="MF_00500">
    <property type="entry name" value="Ribosomal_bS20"/>
    <property type="match status" value="1"/>
</dbReference>
<dbReference type="SUPFAM" id="SSF46992">
    <property type="entry name" value="Ribosomal protein S20"/>
    <property type="match status" value="1"/>
</dbReference>
<comment type="caution">
    <text evidence="9">The sequence shown here is derived from an EMBL/GenBank/DDBJ whole genome shotgun (WGS) entry which is preliminary data.</text>
</comment>
<protein>
    <recommendedName>
        <fullName evidence="7 8">Small ribosomal subunit protein bS20</fullName>
    </recommendedName>
</protein>
<evidence type="ECO:0000256" key="1">
    <source>
        <dbReference type="ARBA" id="ARBA00003134"/>
    </source>
</evidence>
<evidence type="ECO:0000256" key="2">
    <source>
        <dbReference type="ARBA" id="ARBA00007634"/>
    </source>
</evidence>
<dbReference type="OrthoDB" id="9807974at2"/>
<keyword evidence="6 8" id="KW-0687">Ribonucleoprotein</keyword>
<keyword evidence="4 8" id="KW-0694">RNA-binding</keyword>
<dbReference type="AlphaFoldDB" id="A0A2S5R722"/>
<comment type="similarity">
    <text evidence="2 8">Belongs to the bacterial ribosomal protein bS20 family.</text>
</comment>
<keyword evidence="5 8" id="KW-0689">Ribosomal protein</keyword>
<evidence type="ECO:0000256" key="7">
    <source>
        <dbReference type="ARBA" id="ARBA00035136"/>
    </source>
</evidence>
<dbReference type="GO" id="GO:0070181">
    <property type="term" value="F:small ribosomal subunit rRNA binding"/>
    <property type="evidence" value="ECO:0007669"/>
    <property type="project" value="TreeGrafter"/>
</dbReference>
<evidence type="ECO:0000313" key="10">
    <source>
        <dbReference type="Proteomes" id="UP000239425"/>
    </source>
</evidence>
<evidence type="ECO:0000256" key="3">
    <source>
        <dbReference type="ARBA" id="ARBA00022730"/>
    </source>
</evidence>
<comment type="function">
    <text evidence="1 8">Binds directly to 16S ribosomal RNA.</text>
</comment>
<gene>
    <name evidence="8" type="primary">rpsT</name>
    <name evidence="9" type="ORF">HCUR_01573</name>
</gene>
<dbReference type="InterPro" id="IPR036510">
    <property type="entry name" value="Ribosomal_bS20_sf"/>
</dbReference>
<name>A0A2S5R722_9PROT</name>
<proteinExistence type="inferred from homology"/>
<dbReference type="GO" id="GO:0006412">
    <property type="term" value="P:translation"/>
    <property type="evidence" value="ECO:0007669"/>
    <property type="project" value="UniProtKB-UniRule"/>
</dbReference>
<evidence type="ECO:0000256" key="5">
    <source>
        <dbReference type="ARBA" id="ARBA00022980"/>
    </source>
</evidence>
<dbReference type="RefSeq" id="WP_104207456.1">
    <property type="nucleotide sequence ID" value="NZ_PHHC01000149.1"/>
</dbReference>
<dbReference type="NCBIfam" id="TIGR00029">
    <property type="entry name" value="S20"/>
    <property type="match status" value="1"/>
</dbReference>
<dbReference type="Proteomes" id="UP000239425">
    <property type="component" value="Unassembled WGS sequence"/>
</dbReference>
<evidence type="ECO:0000256" key="6">
    <source>
        <dbReference type="ARBA" id="ARBA00023274"/>
    </source>
</evidence>
<dbReference type="PANTHER" id="PTHR33398:SF1">
    <property type="entry name" value="SMALL RIBOSOMAL SUBUNIT PROTEIN BS20C"/>
    <property type="match status" value="1"/>
</dbReference>
<dbReference type="Gene3D" id="1.20.58.110">
    <property type="entry name" value="Ribosomal protein S20"/>
    <property type="match status" value="1"/>
</dbReference>
<accession>A0A2S5R722</accession>
<dbReference type="GO" id="GO:0005829">
    <property type="term" value="C:cytosol"/>
    <property type="evidence" value="ECO:0007669"/>
    <property type="project" value="TreeGrafter"/>
</dbReference>
<dbReference type="Pfam" id="PF01649">
    <property type="entry name" value="Ribosomal_S20p"/>
    <property type="match status" value="1"/>
</dbReference>
<evidence type="ECO:0000256" key="8">
    <source>
        <dbReference type="HAMAP-Rule" id="MF_00500"/>
    </source>
</evidence>
<dbReference type="PANTHER" id="PTHR33398">
    <property type="entry name" value="30S RIBOSOMAL PROTEIN S20"/>
    <property type="match status" value="1"/>
</dbReference>
<dbReference type="GO" id="GO:0003735">
    <property type="term" value="F:structural constituent of ribosome"/>
    <property type="evidence" value="ECO:0007669"/>
    <property type="project" value="InterPro"/>
</dbReference>
<organism evidence="9 10">
    <name type="scientific">Holospora curviuscula</name>
    <dbReference type="NCBI Taxonomy" id="1082868"/>
    <lineage>
        <taxon>Bacteria</taxon>
        <taxon>Pseudomonadati</taxon>
        <taxon>Pseudomonadota</taxon>
        <taxon>Alphaproteobacteria</taxon>
        <taxon>Holosporales</taxon>
        <taxon>Holosporaceae</taxon>
        <taxon>Holospora</taxon>
    </lineage>
</organism>
<keyword evidence="10" id="KW-1185">Reference proteome</keyword>
<keyword evidence="3 8" id="KW-0699">rRNA-binding</keyword>
<evidence type="ECO:0000313" key="9">
    <source>
        <dbReference type="EMBL" id="PPE02992.1"/>
    </source>
</evidence>
<reference evidence="9 10" key="1">
    <citation type="submission" date="2017-11" db="EMBL/GenBank/DDBJ databases">
        <title>Comparative genomic analysis of Holospora spp., intranuclear symbionts of paramecia.</title>
        <authorList>
            <person name="Garushyants S.K."/>
            <person name="Beliavskaya A."/>
            <person name="Malko D.B."/>
            <person name="Logacheva M.D."/>
            <person name="Rautian M.S."/>
            <person name="Gelfand M.S."/>
        </authorList>
    </citation>
    <scope>NUCLEOTIDE SEQUENCE [LARGE SCALE GENOMIC DNA]</scope>
    <source>
        <strain evidence="10">02AZ16</strain>
    </source>
</reference>
<dbReference type="GO" id="GO:0015935">
    <property type="term" value="C:small ribosomal subunit"/>
    <property type="evidence" value="ECO:0007669"/>
    <property type="project" value="TreeGrafter"/>
</dbReference>